<dbReference type="Gene3D" id="3.40.50.10320">
    <property type="entry name" value="LmbE-like"/>
    <property type="match status" value="1"/>
</dbReference>
<dbReference type="SUPFAM" id="SSF102588">
    <property type="entry name" value="LmbE-like"/>
    <property type="match status" value="1"/>
</dbReference>
<dbReference type="AlphaFoldDB" id="A0A7I8DAH4"/>
<dbReference type="RefSeq" id="WP_226375185.1">
    <property type="nucleotide sequence ID" value="NZ_AP023366.1"/>
</dbReference>
<evidence type="ECO:0008006" key="3">
    <source>
        <dbReference type="Google" id="ProtNLM"/>
    </source>
</evidence>
<evidence type="ECO:0000313" key="2">
    <source>
        <dbReference type="Proteomes" id="UP000593802"/>
    </source>
</evidence>
<dbReference type="Pfam" id="PF02585">
    <property type="entry name" value="PIG-L"/>
    <property type="match status" value="1"/>
</dbReference>
<sequence length="475" mass="53455">MFQIRKKTVWVALLAVVLILGLVLYRPFLADFLVANRAMNNQLVQFGNRILFVAPHPDDETLGGAALIQKALAQKKQVKVVIMTCGDGYERAVIENFGVVSPKPADYQRLGKARRAESIAALNRLGVKQSDILFLGYPDGGTNGLWEENWDRDHLHRGRNGSDRSPYDFSYEKGAPYAGENVVKNLSSIIDQFHPTDIVYPDPHDQHHDHWATQAFVSYTLAQRKEPINEWFYLVHHGGFPAPWLYEPNRTLDPPYAFQHLDTSWHTLPMNQQEETTKHDAVNRYATQMKVMEPFLLAFIRKNDLLATYQPPVLGKVQGTGNVQESVEKSNPLFPDAVDDTLSREFLPTADLTAVSGIASDDAFWVGVKSRSGSEGRITYHVRIRFFRPEGVNRLDLTVQDSRLSAEKLAKNSMDLPAGARLQKGSDGFWVVLPKSVLQGATRMMMSADSYLGDQMIDKTAWRLVQANQSANEQS</sequence>
<keyword evidence="2" id="KW-1185">Reference proteome</keyword>
<dbReference type="KEGG" id="eff:skT53_20890"/>
<dbReference type="PANTHER" id="PTHR12993">
    <property type="entry name" value="N-ACETYLGLUCOSAMINYL-PHOSPHATIDYLINOSITOL DE-N-ACETYLASE-RELATED"/>
    <property type="match status" value="1"/>
</dbReference>
<dbReference type="InterPro" id="IPR003737">
    <property type="entry name" value="GlcNAc_PI_deacetylase-related"/>
</dbReference>
<accession>A0A7I8DAH4</accession>
<dbReference type="EMBL" id="AP023366">
    <property type="protein sequence ID" value="BCJ87104.1"/>
    <property type="molecule type" value="Genomic_DNA"/>
</dbReference>
<name>A0A7I8DAH4_9BACL</name>
<dbReference type="GO" id="GO:0016811">
    <property type="term" value="F:hydrolase activity, acting on carbon-nitrogen (but not peptide) bonds, in linear amides"/>
    <property type="evidence" value="ECO:0007669"/>
    <property type="project" value="TreeGrafter"/>
</dbReference>
<dbReference type="PANTHER" id="PTHR12993:SF29">
    <property type="entry name" value="BLR3841 PROTEIN"/>
    <property type="match status" value="1"/>
</dbReference>
<protein>
    <recommendedName>
        <fullName evidence="3">PIG-L family deacetylase</fullName>
    </recommendedName>
</protein>
<evidence type="ECO:0000313" key="1">
    <source>
        <dbReference type="EMBL" id="BCJ87104.1"/>
    </source>
</evidence>
<gene>
    <name evidence="1" type="ORF">skT53_20890</name>
</gene>
<dbReference type="Proteomes" id="UP000593802">
    <property type="component" value="Chromosome"/>
</dbReference>
<reference evidence="1 2" key="1">
    <citation type="submission" date="2020-08" db="EMBL/GenBank/DDBJ databases">
        <title>Complete Genome Sequence of Effusibacillus dendaii Strain skT53, Isolated from Farmland soil.</title>
        <authorList>
            <person name="Konishi T."/>
            <person name="Kawasaki H."/>
        </authorList>
    </citation>
    <scope>NUCLEOTIDE SEQUENCE [LARGE SCALE GENOMIC DNA]</scope>
    <source>
        <strain evidence="2">skT53</strain>
    </source>
</reference>
<proteinExistence type="predicted"/>
<organism evidence="1 2">
    <name type="scientific">Effusibacillus dendaii</name>
    <dbReference type="NCBI Taxonomy" id="2743772"/>
    <lineage>
        <taxon>Bacteria</taxon>
        <taxon>Bacillati</taxon>
        <taxon>Bacillota</taxon>
        <taxon>Bacilli</taxon>
        <taxon>Bacillales</taxon>
        <taxon>Alicyclobacillaceae</taxon>
        <taxon>Effusibacillus</taxon>
    </lineage>
</organism>
<dbReference type="InterPro" id="IPR024078">
    <property type="entry name" value="LmbE-like_dom_sf"/>
</dbReference>